<proteinExistence type="predicted"/>
<dbReference type="EMBL" id="JAAPAP010000011">
    <property type="protein sequence ID" value="NHN78581.1"/>
    <property type="molecule type" value="Genomic_DNA"/>
</dbReference>
<evidence type="ECO:0000313" key="1">
    <source>
        <dbReference type="EMBL" id="NHN78581.1"/>
    </source>
</evidence>
<dbReference type="AlphaFoldDB" id="A0AA43Z852"/>
<evidence type="ECO:0000313" key="2">
    <source>
        <dbReference type="Proteomes" id="UP000736384"/>
    </source>
</evidence>
<comment type="caution">
    <text evidence="1">The sequence shown here is derived from an EMBL/GenBank/DDBJ whole genome shotgun (WGS) entry which is preliminary data.</text>
</comment>
<gene>
    <name evidence="1" type="ORF">HA520_15055</name>
</gene>
<organism evidence="1 2">
    <name type="scientific">Azotobacter chroococcum</name>
    <dbReference type="NCBI Taxonomy" id="353"/>
    <lineage>
        <taxon>Bacteria</taxon>
        <taxon>Pseudomonadati</taxon>
        <taxon>Pseudomonadota</taxon>
        <taxon>Gammaproteobacteria</taxon>
        <taxon>Pseudomonadales</taxon>
        <taxon>Pseudomonadaceae</taxon>
        <taxon>Azotobacter</taxon>
    </lineage>
</organism>
<dbReference type="RefSeq" id="WP_165893264.1">
    <property type="nucleotide sequence ID" value="NZ_JAAPAP010000011.1"/>
</dbReference>
<sequence length="247" mass="28989">MKPLPTLSEFTTENYRNYQHKNMIDDFFEYPEGKERLVLRNQAIQRIDDIIIFHRFVMATHENNQKSIEPAFKLLNKHYDGMFDNIRHDNPEEVSTARMAFKGFDIYKQQEQVMSIANESLVINLWATIEQYATRALKLIFPANTAISHVWAEVEKKFAQKNINIKLLPSYDTINEIRVLNNKIKHSYCVDNALANFPSFSEHKGKTISEVPLRVQDYTIATYHFIIQIINKIGPSERYTDDEEENP</sequence>
<protein>
    <submittedName>
        <fullName evidence="1">Uncharacterized protein</fullName>
    </submittedName>
</protein>
<reference evidence="1" key="1">
    <citation type="submission" date="2020-03" db="EMBL/GenBank/DDBJ databases">
        <title>Genome assembly of Azotobacter chroococcum W5.</title>
        <authorList>
            <person name="Kannepalli A."/>
        </authorList>
    </citation>
    <scope>NUCLEOTIDE SEQUENCE</scope>
    <source>
        <strain evidence="1">W5</strain>
    </source>
</reference>
<name>A0AA43Z852_9GAMM</name>
<dbReference type="Proteomes" id="UP000736384">
    <property type="component" value="Unassembled WGS sequence"/>
</dbReference>
<accession>A0AA43Z852</accession>